<organism evidence="1 2">
    <name type="scientific">Panicum miliaceum</name>
    <name type="common">Proso millet</name>
    <name type="synonym">Broomcorn millet</name>
    <dbReference type="NCBI Taxonomy" id="4540"/>
    <lineage>
        <taxon>Eukaryota</taxon>
        <taxon>Viridiplantae</taxon>
        <taxon>Streptophyta</taxon>
        <taxon>Embryophyta</taxon>
        <taxon>Tracheophyta</taxon>
        <taxon>Spermatophyta</taxon>
        <taxon>Magnoliopsida</taxon>
        <taxon>Liliopsida</taxon>
        <taxon>Poales</taxon>
        <taxon>Poaceae</taxon>
        <taxon>PACMAD clade</taxon>
        <taxon>Panicoideae</taxon>
        <taxon>Panicodae</taxon>
        <taxon>Paniceae</taxon>
        <taxon>Panicinae</taxon>
        <taxon>Panicum</taxon>
        <taxon>Panicum sect. Panicum</taxon>
    </lineage>
</organism>
<dbReference type="PANTHER" id="PTHR45224">
    <property type="entry name" value="OS01G0527900 PROTEIN-RELATED"/>
    <property type="match status" value="1"/>
</dbReference>
<dbReference type="Proteomes" id="UP000275267">
    <property type="component" value="Unassembled WGS sequence"/>
</dbReference>
<comment type="caution">
    <text evidence="1">The sequence shown here is derived from an EMBL/GenBank/DDBJ whole genome shotgun (WGS) entry which is preliminary data.</text>
</comment>
<proteinExistence type="predicted"/>
<dbReference type="PANTHER" id="PTHR45224:SF16">
    <property type="entry name" value="OS01G0527900 PROTEIN"/>
    <property type="match status" value="1"/>
</dbReference>
<dbReference type="GO" id="GO:0016740">
    <property type="term" value="F:transferase activity"/>
    <property type="evidence" value="ECO:0007669"/>
    <property type="project" value="UniProtKB-KW"/>
</dbReference>
<evidence type="ECO:0000313" key="1">
    <source>
        <dbReference type="EMBL" id="RLM74872.1"/>
    </source>
</evidence>
<keyword evidence="2" id="KW-1185">Reference proteome</keyword>
<dbReference type="EMBL" id="PQIB02000013">
    <property type="protein sequence ID" value="RLM74872.1"/>
    <property type="molecule type" value="Genomic_DNA"/>
</dbReference>
<reference evidence="2" key="1">
    <citation type="journal article" date="2019" name="Nat. Commun.">
        <title>The genome of broomcorn millet.</title>
        <authorList>
            <person name="Zou C."/>
            <person name="Miki D."/>
            <person name="Li D."/>
            <person name="Tang Q."/>
            <person name="Xiao L."/>
            <person name="Rajput S."/>
            <person name="Deng P."/>
            <person name="Jia W."/>
            <person name="Huang R."/>
            <person name="Zhang M."/>
            <person name="Sun Y."/>
            <person name="Hu J."/>
            <person name="Fu X."/>
            <person name="Schnable P.S."/>
            <person name="Li F."/>
            <person name="Zhang H."/>
            <person name="Feng B."/>
            <person name="Zhu X."/>
            <person name="Liu R."/>
            <person name="Schnable J.C."/>
            <person name="Zhu J.-K."/>
            <person name="Zhang H."/>
        </authorList>
    </citation>
    <scope>NUCLEOTIDE SEQUENCE [LARGE SCALE GENOMIC DNA]</scope>
</reference>
<evidence type="ECO:0000313" key="2">
    <source>
        <dbReference type="Proteomes" id="UP000275267"/>
    </source>
</evidence>
<sequence length="210" mass="23873">MACCLLAALVQTRGTRGGKCNLQPQACRRQGSKKFYDMMDRPSTSCKKSLTKLWNDDHGRDFDLHVGVQFGCAAEEIKRNHGISKFRRYEPKESRSIEEAEATPIAASDKNRAHLAGRDLEGELQTFVEAQNKANEGRKEMLETQKRVSSENLEARKLAYLAAKESKELAMLETYRELLKQNTTSMAEDVRSEHVLALRCFREKLFGNNN</sequence>
<accession>A0A3L6Q8C9</accession>
<dbReference type="OrthoDB" id="681184at2759"/>
<gene>
    <name evidence="1" type="ORF">C2845_PM15G15930</name>
</gene>
<name>A0A3L6Q8C9_PANMI</name>
<protein>
    <submittedName>
        <fullName evidence="1">Glutathione S-transferase T3-like</fullName>
    </submittedName>
</protein>
<dbReference type="AlphaFoldDB" id="A0A3L6Q8C9"/>